<name>A0A2M7IFP4_9BACT</name>
<sequence>PPVHFLQHVSYCVFYCRRRIVEKQSLEKMRNKGDLNANTINFVDSSVVIASTSLKARVDR</sequence>
<dbReference type="EMBL" id="PFGX01000073">
    <property type="protein sequence ID" value="PIW75301.1"/>
    <property type="molecule type" value="Genomic_DNA"/>
</dbReference>
<accession>A0A2M7IFP4</accession>
<gene>
    <name evidence="1" type="ORF">CO002_02745</name>
</gene>
<comment type="caution">
    <text evidence="1">The sequence shown here is derived from an EMBL/GenBank/DDBJ whole genome shotgun (WGS) entry which is preliminary data.</text>
</comment>
<proteinExistence type="predicted"/>
<organism evidence="1 2">
    <name type="scientific">Candidatus Portnoybacteria bacterium CG_4_8_14_3_um_filter_44_10</name>
    <dbReference type="NCBI Taxonomy" id="1974802"/>
    <lineage>
        <taxon>Bacteria</taxon>
        <taxon>Candidatus Portnoyibacteriota</taxon>
    </lineage>
</organism>
<dbReference type="AlphaFoldDB" id="A0A2M7IFP4"/>
<protein>
    <submittedName>
        <fullName evidence="1">Uncharacterized protein</fullName>
    </submittedName>
</protein>
<evidence type="ECO:0000313" key="1">
    <source>
        <dbReference type="EMBL" id="PIW75301.1"/>
    </source>
</evidence>
<reference evidence="2" key="1">
    <citation type="submission" date="2017-09" db="EMBL/GenBank/DDBJ databases">
        <title>Depth-based differentiation of microbial function through sediment-hosted aquifers and enrichment of novel symbionts in the deep terrestrial subsurface.</title>
        <authorList>
            <person name="Probst A.J."/>
            <person name="Ladd B."/>
            <person name="Jarett J.K."/>
            <person name="Geller-Mcgrath D.E."/>
            <person name="Sieber C.M.K."/>
            <person name="Emerson J.B."/>
            <person name="Anantharaman K."/>
            <person name="Thomas B.C."/>
            <person name="Malmstrom R."/>
            <person name="Stieglmeier M."/>
            <person name="Klingl A."/>
            <person name="Woyke T."/>
            <person name="Ryan C.M."/>
            <person name="Banfield J.F."/>
        </authorList>
    </citation>
    <scope>NUCLEOTIDE SEQUENCE [LARGE SCALE GENOMIC DNA]</scope>
</reference>
<dbReference type="Proteomes" id="UP000231280">
    <property type="component" value="Unassembled WGS sequence"/>
</dbReference>
<feature type="non-terminal residue" evidence="1">
    <location>
        <position position="1"/>
    </location>
</feature>
<evidence type="ECO:0000313" key="2">
    <source>
        <dbReference type="Proteomes" id="UP000231280"/>
    </source>
</evidence>